<evidence type="ECO:0000313" key="3">
    <source>
        <dbReference type="Proteomes" id="UP000179934"/>
    </source>
</evidence>
<reference evidence="2 3" key="1">
    <citation type="submission" date="2016-09" db="EMBL/GenBank/DDBJ databases">
        <title>Draft Genome Sequence of Aeromonas sobria Strain 08005, Isolated from Sick Rana catesbeiana.</title>
        <authorList>
            <person name="Yang Q."/>
        </authorList>
    </citation>
    <scope>NUCLEOTIDE SEQUENCE [LARGE SCALE GENOMIC DNA]</scope>
    <source>
        <strain evidence="2 3">08005</strain>
    </source>
</reference>
<feature type="signal peptide" evidence="1">
    <location>
        <begin position="1"/>
        <end position="24"/>
    </location>
</feature>
<dbReference type="RefSeq" id="WP_042021500.1">
    <property type="nucleotide sequence ID" value="NZ_CDBW01000026.1"/>
</dbReference>
<evidence type="ECO:0000256" key="1">
    <source>
        <dbReference type="SAM" id="SignalP"/>
    </source>
</evidence>
<evidence type="ECO:0000313" key="2">
    <source>
        <dbReference type="EMBL" id="OHY89669.1"/>
    </source>
</evidence>
<dbReference type="Proteomes" id="UP000179934">
    <property type="component" value="Unassembled WGS sequence"/>
</dbReference>
<accession>A0A1S2CNG3</accession>
<organism evidence="2 3">
    <name type="scientific">Aeromonas sobria</name>
    <dbReference type="NCBI Taxonomy" id="646"/>
    <lineage>
        <taxon>Bacteria</taxon>
        <taxon>Pseudomonadati</taxon>
        <taxon>Pseudomonadota</taxon>
        <taxon>Gammaproteobacteria</taxon>
        <taxon>Aeromonadales</taxon>
        <taxon>Aeromonadaceae</taxon>
        <taxon>Aeromonas</taxon>
    </lineage>
</organism>
<evidence type="ECO:0008006" key="4">
    <source>
        <dbReference type="Google" id="ProtNLM"/>
    </source>
</evidence>
<sequence>MTLCWRLLFCLLGGVLLPMPALQAAAIFTHPSPESDQDTRALYYRDVLQLALEKTLDSHGDYQLRPAPQMNRVRLRLEVRLGTYPNFFSADSQRTPDEMLFLDYVPFPAELGILGYRICFVSPQREREVANITRLEQLQALQHGQGRGWQDVFILHHAGMQVQEVDSYERLFKLVSRGRIDLFCRGANELYTELEQRPELGLRVDKQVLIHYPFPHLFYTNKDNKQGVIRITKGLQLAWLDGSLQKLWASYFRAGLERANLPARQLFELENPLLTPLGVDLTPYQYDPIRQQFGKGTP</sequence>
<comment type="caution">
    <text evidence="2">The sequence shown here is derived from an EMBL/GenBank/DDBJ whole genome shotgun (WGS) entry which is preliminary data.</text>
</comment>
<dbReference type="STRING" id="646.BJD16_19535"/>
<dbReference type="Gene3D" id="3.40.190.10">
    <property type="entry name" value="Periplasmic binding protein-like II"/>
    <property type="match status" value="2"/>
</dbReference>
<proteinExistence type="predicted"/>
<dbReference type="AlphaFoldDB" id="A0A1S2CNG3"/>
<dbReference type="OrthoDB" id="547680at2"/>
<gene>
    <name evidence="2" type="ORF">BJD16_19535</name>
</gene>
<dbReference type="GeneID" id="58922833"/>
<keyword evidence="1" id="KW-0732">Signal</keyword>
<feature type="chain" id="PRO_5010174904" description="Amino acid ABC transporter substrate-binding protein" evidence="1">
    <location>
        <begin position="25"/>
        <end position="298"/>
    </location>
</feature>
<name>A0A1S2CNG3_AERSO</name>
<dbReference type="EMBL" id="MKFU01000035">
    <property type="protein sequence ID" value="OHY89669.1"/>
    <property type="molecule type" value="Genomic_DNA"/>
</dbReference>
<dbReference type="SUPFAM" id="SSF53850">
    <property type="entry name" value="Periplasmic binding protein-like II"/>
    <property type="match status" value="1"/>
</dbReference>
<protein>
    <recommendedName>
        <fullName evidence="4">Amino acid ABC transporter substrate-binding protein</fullName>
    </recommendedName>
</protein>